<accession>V5ZC92</accession>
<evidence type="ECO:0000313" key="2">
    <source>
        <dbReference type="EMBL" id="CCG88541.1"/>
    </source>
</evidence>
<organism evidence="2 3">
    <name type="scientific">Erwinia piriflorinigrans CFBP 5888</name>
    <dbReference type="NCBI Taxonomy" id="1161919"/>
    <lineage>
        <taxon>Bacteria</taxon>
        <taxon>Pseudomonadati</taxon>
        <taxon>Pseudomonadota</taxon>
        <taxon>Gammaproteobacteria</taxon>
        <taxon>Enterobacterales</taxon>
        <taxon>Erwiniaceae</taxon>
        <taxon>Erwinia</taxon>
    </lineage>
</organism>
<dbReference type="OrthoDB" id="9821110at2"/>
<dbReference type="RefSeq" id="WP_023656303.1">
    <property type="nucleotide sequence ID" value="NZ_CAHS01000021.1"/>
</dbReference>
<comment type="caution">
    <text evidence="2">The sequence shown here is derived from an EMBL/GenBank/DDBJ whole genome shotgun (WGS) entry which is preliminary data.</text>
</comment>
<keyword evidence="3" id="KW-1185">Reference proteome</keyword>
<gene>
    <name evidence="2" type="ORF">EPIR_3178</name>
</gene>
<feature type="transmembrane region" description="Helical" evidence="1">
    <location>
        <begin position="31"/>
        <end position="50"/>
    </location>
</feature>
<dbReference type="EMBL" id="CAHS01000021">
    <property type="protein sequence ID" value="CCG88541.1"/>
    <property type="molecule type" value="Genomic_DNA"/>
</dbReference>
<dbReference type="STRING" id="1161919.EPIR_3178"/>
<proteinExistence type="predicted"/>
<evidence type="ECO:0000256" key="1">
    <source>
        <dbReference type="SAM" id="Phobius"/>
    </source>
</evidence>
<keyword evidence="1" id="KW-1133">Transmembrane helix</keyword>
<keyword evidence="1" id="KW-0472">Membrane</keyword>
<protein>
    <submittedName>
        <fullName evidence="2">Uncharacterized protein</fullName>
    </submittedName>
</protein>
<dbReference type="AlphaFoldDB" id="V5ZC92"/>
<evidence type="ECO:0000313" key="3">
    <source>
        <dbReference type="Proteomes" id="UP000018217"/>
    </source>
</evidence>
<reference evidence="2 3" key="1">
    <citation type="journal article" date="2013" name="Syst. Appl. Microbiol.">
        <title>Phylogenetic position and virulence apparatus of the pear flower necrosis pathogen Erwinia piriflorinigrans CFBP 5888T as assessed by comparative genomics.</title>
        <authorList>
            <person name="Smits T.H."/>
            <person name="Rezzonico F."/>
            <person name="Lopez M.M."/>
            <person name="Blom J."/>
            <person name="Goesmann A."/>
            <person name="Frey J.E."/>
            <person name="Duffy B."/>
        </authorList>
    </citation>
    <scope>NUCLEOTIDE SEQUENCE [LARGE SCALE GENOMIC DNA]</scope>
    <source>
        <strain evidence="3">CFBP5888</strain>
    </source>
</reference>
<name>V5ZC92_9GAMM</name>
<sequence>MSNSLFSAARPGATAVLVLTYGRALARKSQYFLAGILLWGGLANGAWALLNFNFGKMDVTYLQKTGAMENRAIPASFFGAAWTVMPGEPAPQNGLIEEFILGQDLVLPAGITLGMNLTFETKFSKTRADGVILDGVTCIQRLIQYQAVGKVWWKVSPARDCPMPVMPVSRYVGNVTSSGMMRLVNTTDKPFRFTTLLTVKMYQGAQVHGVLDFIVEEGRSCTIDIANSLYLGRIAASTLQKTKAGEIIDDLGGMLGTTLKCNSGRGGTLTITSASISADGCANDNIGSLNYCVFIDGKKFDMGKKYYVWEARREKNITFLTTKGKNITGGRSEAKILLTFEPH</sequence>
<dbReference type="Proteomes" id="UP000018217">
    <property type="component" value="Unassembled WGS sequence"/>
</dbReference>
<keyword evidence="1" id="KW-0812">Transmembrane</keyword>